<keyword evidence="6" id="KW-0067">ATP-binding</keyword>
<keyword evidence="12" id="KW-1185">Reference proteome</keyword>
<evidence type="ECO:0000256" key="3">
    <source>
        <dbReference type="ARBA" id="ARBA00022679"/>
    </source>
</evidence>
<dbReference type="SUPFAM" id="SSF56112">
    <property type="entry name" value="Protein kinase-like (PK-like)"/>
    <property type="match status" value="1"/>
</dbReference>
<gene>
    <name evidence="11" type="ORF">HaLaN_20782</name>
</gene>
<dbReference type="GO" id="GO:0016592">
    <property type="term" value="C:mediator complex"/>
    <property type="evidence" value="ECO:0007669"/>
    <property type="project" value="TreeGrafter"/>
</dbReference>
<dbReference type="PROSITE" id="PS50011">
    <property type="entry name" value="PROTEIN_KINASE_DOM"/>
    <property type="match status" value="1"/>
</dbReference>
<dbReference type="InterPro" id="IPR008271">
    <property type="entry name" value="Ser/Thr_kinase_AS"/>
</dbReference>
<evidence type="ECO:0000256" key="6">
    <source>
        <dbReference type="ARBA" id="ARBA00022840"/>
    </source>
</evidence>
<evidence type="ECO:0000256" key="2">
    <source>
        <dbReference type="ARBA" id="ARBA00022527"/>
    </source>
</evidence>
<proteinExistence type="inferred from homology"/>
<dbReference type="GO" id="GO:0004693">
    <property type="term" value="F:cyclin-dependent protein serine/threonine kinase activity"/>
    <property type="evidence" value="ECO:0007669"/>
    <property type="project" value="UniProtKB-EC"/>
</dbReference>
<dbReference type="InterPro" id="IPR050108">
    <property type="entry name" value="CDK"/>
</dbReference>
<dbReference type="InterPro" id="IPR000719">
    <property type="entry name" value="Prot_kinase_dom"/>
</dbReference>
<evidence type="ECO:0000256" key="4">
    <source>
        <dbReference type="ARBA" id="ARBA00022741"/>
    </source>
</evidence>
<feature type="domain" description="Protein kinase" evidence="10">
    <location>
        <begin position="1"/>
        <end position="205"/>
    </location>
</feature>
<protein>
    <submittedName>
        <fullName evidence="11">Protein kinase domain-containing protein</fullName>
    </submittedName>
</protein>
<keyword evidence="2" id="KW-0723">Serine/threonine-protein kinase</keyword>
<dbReference type="Proteomes" id="UP000485058">
    <property type="component" value="Unassembled WGS sequence"/>
</dbReference>
<reference evidence="11 12" key="1">
    <citation type="submission" date="2020-02" db="EMBL/GenBank/DDBJ databases">
        <title>Draft genome sequence of Haematococcus lacustris strain NIES-144.</title>
        <authorList>
            <person name="Morimoto D."/>
            <person name="Nakagawa S."/>
            <person name="Yoshida T."/>
            <person name="Sawayama S."/>
        </authorList>
    </citation>
    <scope>NUCLEOTIDE SEQUENCE [LARGE SCALE GENOMIC DNA]</scope>
    <source>
        <strain evidence="11 12">NIES-144</strain>
    </source>
</reference>
<dbReference type="PROSITE" id="PS00108">
    <property type="entry name" value="PROTEIN_KINASE_ST"/>
    <property type="match status" value="1"/>
</dbReference>
<comment type="catalytic activity">
    <reaction evidence="9">
        <text>[DNA-directed RNA polymerase] + ATP = phospho-[DNA-directed RNA polymerase] + ADP + H(+)</text>
        <dbReference type="Rhea" id="RHEA:10216"/>
        <dbReference type="Rhea" id="RHEA-COMP:11321"/>
        <dbReference type="Rhea" id="RHEA-COMP:11322"/>
        <dbReference type="ChEBI" id="CHEBI:15378"/>
        <dbReference type="ChEBI" id="CHEBI:30616"/>
        <dbReference type="ChEBI" id="CHEBI:43176"/>
        <dbReference type="ChEBI" id="CHEBI:68546"/>
        <dbReference type="ChEBI" id="CHEBI:456216"/>
        <dbReference type="EC" id="2.7.11.23"/>
    </reaction>
</comment>
<evidence type="ECO:0000256" key="5">
    <source>
        <dbReference type="ARBA" id="ARBA00022777"/>
    </source>
</evidence>
<dbReference type="PANTHER" id="PTHR24056:SF495">
    <property type="entry name" value="CYCLIN-DEPENDENT KINASE 8-RELATED"/>
    <property type="match status" value="1"/>
</dbReference>
<dbReference type="SMART" id="SM00220">
    <property type="entry name" value="S_TKc"/>
    <property type="match status" value="1"/>
</dbReference>
<evidence type="ECO:0000313" key="12">
    <source>
        <dbReference type="Proteomes" id="UP000485058"/>
    </source>
</evidence>
<name>A0A6A0A1Z1_HAELA</name>
<dbReference type="FunFam" id="1.10.510.10:FF:000785">
    <property type="entry name" value="CMGC/CDK/CDK8 protein kinase"/>
    <property type="match status" value="1"/>
</dbReference>
<evidence type="ECO:0000256" key="8">
    <source>
        <dbReference type="ARBA" id="ARBA00048367"/>
    </source>
</evidence>
<evidence type="ECO:0000256" key="1">
    <source>
        <dbReference type="ARBA" id="ARBA00006485"/>
    </source>
</evidence>
<dbReference type="Gene3D" id="1.10.510.10">
    <property type="entry name" value="Transferase(Phosphotransferase) domain 1"/>
    <property type="match status" value="1"/>
</dbReference>
<dbReference type="InterPro" id="IPR011009">
    <property type="entry name" value="Kinase-like_dom_sf"/>
</dbReference>
<evidence type="ECO:0000256" key="9">
    <source>
        <dbReference type="ARBA" id="ARBA00049280"/>
    </source>
</evidence>
<comment type="catalytic activity">
    <reaction evidence="8">
        <text>L-seryl-[protein] + ATP = O-phospho-L-seryl-[protein] + ADP + H(+)</text>
        <dbReference type="Rhea" id="RHEA:17989"/>
        <dbReference type="Rhea" id="RHEA-COMP:9863"/>
        <dbReference type="Rhea" id="RHEA-COMP:11604"/>
        <dbReference type="ChEBI" id="CHEBI:15378"/>
        <dbReference type="ChEBI" id="CHEBI:29999"/>
        <dbReference type="ChEBI" id="CHEBI:30616"/>
        <dbReference type="ChEBI" id="CHEBI:83421"/>
        <dbReference type="ChEBI" id="CHEBI:456216"/>
        <dbReference type="EC" id="2.7.11.22"/>
    </reaction>
</comment>
<keyword evidence="5 11" id="KW-0418">Kinase</keyword>
<accession>A0A6A0A1Z1</accession>
<dbReference type="EMBL" id="BLLF01002215">
    <property type="protein sequence ID" value="GFH23202.1"/>
    <property type="molecule type" value="Genomic_DNA"/>
</dbReference>
<sequence>MWQLLNGLNYLHQNWIMHRDLKPSNVLVMAHDDSDPDSQGRVRVADFGLARIFQAPLRSLAENGIVVTIWCGGQQHLARASSWHGGSCRYRAPELLLGARHYTRAVDVWAAGCILAELCTLRPLFQGTELKPNNPFQSDQVDRIFKVLGHPDTATWPQLPHLPHWANNNNNVRLPAEAWDLLARMLEYDPVARITAEEALAHPYFTHHAPAPTANVLCAPGSTVPLVKYTKRTDMPVSLPPIPIPMVPQSSAPAATGP</sequence>
<evidence type="ECO:0000259" key="10">
    <source>
        <dbReference type="PROSITE" id="PS50011"/>
    </source>
</evidence>
<keyword evidence="3" id="KW-0808">Transferase</keyword>
<comment type="catalytic activity">
    <reaction evidence="7">
        <text>L-threonyl-[protein] + ATP = O-phospho-L-threonyl-[protein] + ADP + H(+)</text>
        <dbReference type="Rhea" id="RHEA:46608"/>
        <dbReference type="Rhea" id="RHEA-COMP:11060"/>
        <dbReference type="Rhea" id="RHEA-COMP:11605"/>
        <dbReference type="ChEBI" id="CHEBI:15378"/>
        <dbReference type="ChEBI" id="CHEBI:30013"/>
        <dbReference type="ChEBI" id="CHEBI:30616"/>
        <dbReference type="ChEBI" id="CHEBI:61977"/>
        <dbReference type="ChEBI" id="CHEBI:456216"/>
        <dbReference type="EC" id="2.7.11.22"/>
    </reaction>
</comment>
<dbReference type="GO" id="GO:0008353">
    <property type="term" value="F:RNA polymerase II CTD heptapeptide repeat kinase activity"/>
    <property type="evidence" value="ECO:0007669"/>
    <property type="project" value="UniProtKB-EC"/>
</dbReference>
<evidence type="ECO:0000313" key="11">
    <source>
        <dbReference type="EMBL" id="GFH23202.1"/>
    </source>
</evidence>
<dbReference type="AlphaFoldDB" id="A0A6A0A1Z1"/>
<comment type="similarity">
    <text evidence="1">Belongs to the protein kinase superfamily. CMGC Ser/Thr protein kinase family. CDC2/CDKX subfamily.</text>
</comment>
<feature type="non-terminal residue" evidence="11">
    <location>
        <position position="258"/>
    </location>
</feature>
<organism evidence="11 12">
    <name type="scientific">Haematococcus lacustris</name>
    <name type="common">Green alga</name>
    <name type="synonym">Haematococcus pluvialis</name>
    <dbReference type="NCBI Taxonomy" id="44745"/>
    <lineage>
        <taxon>Eukaryota</taxon>
        <taxon>Viridiplantae</taxon>
        <taxon>Chlorophyta</taxon>
        <taxon>core chlorophytes</taxon>
        <taxon>Chlorophyceae</taxon>
        <taxon>CS clade</taxon>
        <taxon>Chlamydomonadales</taxon>
        <taxon>Haematococcaceae</taxon>
        <taxon>Haematococcus</taxon>
    </lineage>
</organism>
<comment type="caution">
    <text evidence="11">The sequence shown here is derived from an EMBL/GenBank/DDBJ whole genome shotgun (WGS) entry which is preliminary data.</text>
</comment>
<feature type="non-terminal residue" evidence="11">
    <location>
        <position position="1"/>
    </location>
</feature>
<dbReference type="GO" id="GO:0005524">
    <property type="term" value="F:ATP binding"/>
    <property type="evidence" value="ECO:0007669"/>
    <property type="project" value="UniProtKB-KW"/>
</dbReference>
<keyword evidence="4" id="KW-0547">Nucleotide-binding</keyword>
<evidence type="ECO:0000256" key="7">
    <source>
        <dbReference type="ARBA" id="ARBA00047811"/>
    </source>
</evidence>
<dbReference type="PANTHER" id="PTHR24056">
    <property type="entry name" value="CELL DIVISION PROTEIN KINASE"/>
    <property type="match status" value="1"/>
</dbReference>
<dbReference type="Pfam" id="PF00069">
    <property type="entry name" value="Pkinase"/>
    <property type="match status" value="1"/>
</dbReference>